<evidence type="ECO:0000256" key="1">
    <source>
        <dbReference type="SAM" id="SignalP"/>
    </source>
</evidence>
<dbReference type="InterPro" id="IPR011852">
    <property type="entry name" value="TRAP_TAXI"/>
</dbReference>
<feature type="chain" id="PRO_5045642984" evidence="1">
    <location>
        <begin position="26"/>
        <end position="324"/>
    </location>
</feature>
<dbReference type="EMBL" id="JAPUBN010000017">
    <property type="protein sequence ID" value="MCZ2722450.1"/>
    <property type="molecule type" value="Genomic_DNA"/>
</dbReference>
<dbReference type="NCBIfam" id="TIGR02122">
    <property type="entry name" value="TRAP_TAXI"/>
    <property type="match status" value="1"/>
</dbReference>
<gene>
    <name evidence="2" type="ORF">O1D97_12730</name>
</gene>
<dbReference type="Proteomes" id="UP001149719">
    <property type="component" value="Unassembled WGS sequence"/>
</dbReference>
<dbReference type="RefSeq" id="WP_269126084.1">
    <property type="nucleotide sequence ID" value="NZ_JAPUBN010000017.1"/>
</dbReference>
<comment type="caution">
    <text evidence="2">The sequence shown here is derived from an EMBL/GenBank/DDBJ whole genome shotgun (WGS) entry which is preliminary data.</text>
</comment>
<sequence length="324" mass="34634">MTIKKTILKSLIVPAFVGASTLVTAAGTQFVSIGTGGVTGVYYPAGGSICRMLNKERKTTGIRCSVESTGGSGYNVNSIRAGELEFGIAQSDVQAAALAGIGQFEGKPYPKLRSVFSLHPEPIHMMARADSGIKTFDDLQGKRVNIGNPGSGNRSMMDLLMAEKGWTKDTFAIAAELKSSEQAQALCDDKFDVTIWLSGLPNGSAQEATTTCDINMIPMNDNAAKSIMLTRNEFSSAIIPGGMYSGNENDVPTFGPKATLVTSSDVSEKVVYELTKAVFENFSSFKRLHPAFANLDPVEMASSSLVAPLHPGAEKYYREKGYLK</sequence>
<dbReference type="SUPFAM" id="SSF53850">
    <property type="entry name" value="Periplasmic binding protein-like II"/>
    <property type="match status" value="1"/>
</dbReference>
<reference evidence="2" key="1">
    <citation type="submission" date="2022-12" db="EMBL/GenBank/DDBJ databases">
        <title>Marinomonas 15G1-11 sp. nov, isolated from marine algae.</title>
        <authorList>
            <person name="Butt M."/>
            <person name="Choi D.G."/>
            <person name="Kim J.M."/>
            <person name="Lee J.K."/>
            <person name="Baek J.H."/>
            <person name="Jeon C.O."/>
        </authorList>
    </citation>
    <scope>NUCLEOTIDE SEQUENCE</scope>
    <source>
        <strain evidence="2">15G1-11</strain>
    </source>
</reference>
<name>A0ABT4JVT1_9GAMM</name>
<accession>A0ABT4JVT1</accession>
<dbReference type="CDD" id="cd13568">
    <property type="entry name" value="PBP2_TAXI_TRAP_like_3"/>
    <property type="match status" value="1"/>
</dbReference>
<dbReference type="Pfam" id="PF16868">
    <property type="entry name" value="NMT1_3"/>
    <property type="match status" value="1"/>
</dbReference>
<proteinExistence type="predicted"/>
<evidence type="ECO:0000313" key="2">
    <source>
        <dbReference type="EMBL" id="MCZ2722450.1"/>
    </source>
</evidence>
<keyword evidence="1" id="KW-0732">Signal</keyword>
<dbReference type="Gene3D" id="3.40.190.10">
    <property type="entry name" value="Periplasmic binding protein-like II"/>
    <property type="match status" value="2"/>
</dbReference>
<feature type="signal peptide" evidence="1">
    <location>
        <begin position="1"/>
        <end position="25"/>
    </location>
</feature>
<dbReference type="PANTHER" id="PTHR42941">
    <property type="entry name" value="SLL1037 PROTEIN"/>
    <property type="match status" value="1"/>
</dbReference>
<organism evidence="2 3">
    <name type="scientific">Marinomonas phaeophyticola</name>
    <dbReference type="NCBI Taxonomy" id="3004091"/>
    <lineage>
        <taxon>Bacteria</taxon>
        <taxon>Pseudomonadati</taxon>
        <taxon>Pseudomonadota</taxon>
        <taxon>Gammaproteobacteria</taxon>
        <taxon>Oceanospirillales</taxon>
        <taxon>Oceanospirillaceae</taxon>
        <taxon>Marinomonas</taxon>
    </lineage>
</organism>
<dbReference type="PANTHER" id="PTHR42941:SF1">
    <property type="entry name" value="SLL1037 PROTEIN"/>
    <property type="match status" value="1"/>
</dbReference>
<keyword evidence="3" id="KW-1185">Reference proteome</keyword>
<evidence type="ECO:0000313" key="3">
    <source>
        <dbReference type="Proteomes" id="UP001149719"/>
    </source>
</evidence>
<protein>
    <submittedName>
        <fullName evidence="2">TAXI family TRAP transporter solute-binding subunit</fullName>
    </submittedName>
</protein>